<feature type="binding site" evidence="8">
    <location>
        <position position="306"/>
    </location>
    <ligand>
        <name>Zn(2+)</name>
        <dbReference type="ChEBI" id="CHEBI:29105"/>
        <label>2</label>
    </ligand>
</feature>
<dbReference type="PANTHER" id="PTHR11596:SF5">
    <property type="entry name" value="ALKALINE PHOSPHATASE"/>
    <property type="match status" value="1"/>
</dbReference>
<protein>
    <submittedName>
        <fullName evidence="10">Alkaline phosphatase 3</fullName>
        <ecNumber evidence="10">3.1.3.1</ecNumber>
    </submittedName>
</protein>
<dbReference type="PANTHER" id="PTHR11596">
    <property type="entry name" value="ALKALINE PHOSPHATASE"/>
    <property type="match status" value="1"/>
</dbReference>
<dbReference type="InterPro" id="IPR018299">
    <property type="entry name" value="Alkaline_phosphatase_AS"/>
</dbReference>
<dbReference type="PROSITE" id="PS51257">
    <property type="entry name" value="PROKAR_LIPOPROTEIN"/>
    <property type="match status" value="1"/>
</dbReference>
<evidence type="ECO:0000256" key="4">
    <source>
        <dbReference type="ARBA" id="ARBA00022801"/>
    </source>
</evidence>
<evidence type="ECO:0000256" key="2">
    <source>
        <dbReference type="ARBA" id="ARBA00022553"/>
    </source>
</evidence>
<dbReference type="AlphaFoldDB" id="A0A2Z2P0X6"/>
<dbReference type="RefSeq" id="WP_157736357.1">
    <property type="nucleotide sequence ID" value="NZ_CP018632.1"/>
</dbReference>
<dbReference type="SMART" id="SM00098">
    <property type="entry name" value="alkPPc"/>
    <property type="match status" value="1"/>
</dbReference>
<feature type="binding site" evidence="8">
    <location>
        <position position="46"/>
    </location>
    <ligand>
        <name>Mg(2+)</name>
        <dbReference type="ChEBI" id="CHEBI:18420"/>
    </ligand>
</feature>
<dbReference type="CDD" id="cd16012">
    <property type="entry name" value="ALP"/>
    <property type="match status" value="1"/>
</dbReference>
<dbReference type="InterPro" id="IPR042085">
    <property type="entry name" value="Ap_crown"/>
</dbReference>
<evidence type="ECO:0000256" key="3">
    <source>
        <dbReference type="ARBA" id="ARBA00022723"/>
    </source>
</evidence>
<dbReference type="PROSITE" id="PS00123">
    <property type="entry name" value="ALKALINE_PHOSPHATASE"/>
    <property type="match status" value="1"/>
</dbReference>
<evidence type="ECO:0000256" key="1">
    <source>
        <dbReference type="ARBA" id="ARBA00005984"/>
    </source>
</evidence>
<feature type="binding site" evidence="8">
    <location>
        <position position="348"/>
    </location>
    <ligand>
        <name>Zn(2+)</name>
        <dbReference type="ChEBI" id="CHEBI:29105"/>
        <label>2</label>
    </ligand>
</feature>
<keyword evidence="4 10" id="KW-0378">Hydrolase</keyword>
<proteinExistence type="inferred from homology"/>
<feature type="binding site" evidence="8">
    <location>
        <position position="150"/>
    </location>
    <ligand>
        <name>Mg(2+)</name>
        <dbReference type="ChEBI" id="CHEBI:18420"/>
    </ligand>
</feature>
<name>A0A2Z2P0X6_9GAMM</name>
<comment type="cofactor">
    <cofactor evidence="8">
        <name>Zn(2+)</name>
        <dbReference type="ChEBI" id="CHEBI:29105"/>
    </cofactor>
    <text evidence="8">Binds 2 Zn(2+) ions.</text>
</comment>
<feature type="binding site" evidence="8">
    <location>
        <position position="148"/>
    </location>
    <ligand>
        <name>Mg(2+)</name>
        <dbReference type="ChEBI" id="CHEBI:18420"/>
    </ligand>
</feature>
<dbReference type="GO" id="GO:0046872">
    <property type="term" value="F:metal ion binding"/>
    <property type="evidence" value="ECO:0007669"/>
    <property type="project" value="UniProtKB-KW"/>
</dbReference>
<gene>
    <name evidence="10" type="primary">phoB_2</name>
    <name evidence="10" type="ORF">IMCC3135_29910</name>
</gene>
<keyword evidence="6 8" id="KW-0460">Magnesium</keyword>
<evidence type="ECO:0000256" key="6">
    <source>
        <dbReference type="ARBA" id="ARBA00022842"/>
    </source>
</evidence>
<dbReference type="KEGG" id="gai:IMCC3135_29910"/>
<comment type="similarity">
    <text evidence="1 9">Belongs to the alkaline phosphatase family.</text>
</comment>
<organism evidence="10 11">
    <name type="scientific">Granulosicoccus antarcticus IMCC3135</name>
    <dbReference type="NCBI Taxonomy" id="1192854"/>
    <lineage>
        <taxon>Bacteria</taxon>
        <taxon>Pseudomonadati</taxon>
        <taxon>Pseudomonadota</taxon>
        <taxon>Gammaproteobacteria</taxon>
        <taxon>Chromatiales</taxon>
        <taxon>Granulosicoccaceae</taxon>
        <taxon>Granulosicoccus</taxon>
    </lineage>
</organism>
<reference evidence="10 11" key="1">
    <citation type="submission" date="2016-12" db="EMBL/GenBank/DDBJ databases">
        <authorList>
            <person name="Song W.-J."/>
            <person name="Kurnit D.M."/>
        </authorList>
    </citation>
    <scope>NUCLEOTIDE SEQUENCE [LARGE SCALE GENOMIC DNA]</scope>
    <source>
        <strain evidence="10 11">IMCC3135</strain>
    </source>
</reference>
<sequence length="536" mass="58321">MITKVLTSICTATLLVSCATVEEATQKAMEPIVGSKIKNVIVMIGDGMGPQQVGLLDSYIRYAPNPVLKSSAFERLAEEGVIGISRTESHDVLVVDSAASATQFASGKLAGSEMIGTDYEGNRAESMLELAQTKGKAVGIVSDTRLTHATPAAYASHQQHRSLENEIAAEMLETGADVMLSGGIRHWLPQGVNEEGSAIRQQLEAQTGGTIRLTSKRKDDRNLLDEAAQAGYDLSFNRTDLAASTGDKVLGLYAYSGMLDGIANTKALSDASRVQPTLTEMTDKALSVLEKDEDGFFLMVEGGQIDWAAHNNDAGTVLHEMIKFSDAIDSVLEWMEGRDDTLLVVSADHETGGFGFAYSRNDLPEGQPLDGDVFNGDEYKPNWNFGQVETLDRMFSQKLSYDGIFSEFDGLDESEQTAENLRAIVNENTSFPISLADAERVLETEENEFYVADHGTLSAERFPVMHERKAFYVYSTGVRKNILAAVVANQSNVVWASDNHSSTPVYLFSKGPGDSTDAFKGILRTNEWAQEIMSVL</sequence>
<keyword evidence="11" id="KW-1185">Reference proteome</keyword>
<evidence type="ECO:0000256" key="9">
    <source>
        <dbReference type="RuleBase" id="RU003946"/>
    </source>
</evidence>
<feature type="binding site" evidence="8">
    <location>
        <position position="310"/>
    </location>
    <ligand>
        <name>Zn(2+)</name>
        <dbReference type="ChEBI" id="CHEBI:29105"/>
        <label>2</label>
    </ligand>
</feature>
<evidence type="ECO:0000313" key="10">
    <source>
        <dbReference type="EMBL" id="ASJ76031.1"/>
    </source>
</evidence>
<accession>A0A2Z2P0X6</accession>
<dbReference type="OrthoDB" id="9794455at2"/>
<dbReference type="SUPFAM" id="SSF53649">
    <property type="entry name" value="Alkaline phosphatase-like"/>
    <property type="match status" value="1"/>
</dbReference>
<dbReference type="Gene3D" id="3.40.720.10">
    <property type="entry name" value="Alkaline Phosphatase, subunit A"/>
    <property type="match status" value="1"/>
</dbReference>
<feature type="binding site" evidence="8">
    <location>
        <position position="349"/>
    </location>
    <ligand>
        <name>Zn(2+)</name>
        <dbReference type="ChEBI" id="CHEBI:29105"/>
        <label>1</label>
    </ligand>
</feature>
<dbReference type="GO" id="GO:0004035">
    <property type="term" value="F:alkaline phosphatase activity"/>
    <property type="evidence" value="ECO:0007669"/>
    <property type="project" value="UniProtKB-EC"/>
</dbReference>
<dbReference type="EMBL" id="CP018632">
    <property type="protein sequence ID" value="ASJ76031.1"/>
    <property type="molecule type" value="Genomic_DNA"/>
</dbReference>
<comment type="cofactor">
    <cofactor evidence="8">
        <name>Mg(2+)</name>
        <dbReference type="ChEBI" id="CHEBI:18420"/>
    </cofactor>
    <text evidence="8">Binds 1 Mg(2+) ion.</text>
</comment>
<feature type="active site" description="Phosphoserine intermediate" evidence="7">
    <location>
        <position position="97"/>
    </location>
</feature>
<keyword evidence="5 8" id="KW-0862">Zinc</keyword>
<dbReference type="InterPro" id="IPR017850">
    <property type="entry name" value="Alkaline_phosphatase_core_sf"/>
</dbReference>
<evidence type="ECO:0000256" key="7">
    <source>
        <dbReference type="PIRSR" id="PIRSR601952-1"/>
    </source>
</evidence>
<evidence type="ECO:0000256" key="8">
    <source>
        <dbReference type="PIRSR" id="PIRSR601952-2"/>
    </source>
</evidence>
<feature type="binding site" evidence="8">
    <location>
        <position position="301"/>
    </location>
    <ligand>
        <name>Mg(2+)</name>
        <dbReference type="ChEBI" id="CHEBI:18420"/>
    </ligand>
</feature>
<dbReference type="Pfam" id="PF00245">
    <property type="entry name" value="Alk_phosphatase"/>
    <property type="match status" value="1"/>
</dbReference>
<evidence type="ECO:0000313" key="11">
    <source>
        <dbReference type="Proteomes" id="UP000250079"/>
    </source>
</evidence>
<evidence type="ECO:0000256" key="5">
    <source>
        <dbReference type="ARBA" id="ARBA00022833"/>
    </source>
</evidence>
<dbReference type="PRINTS" id="PR00113">
    <property type="entry name" value="ALKPHPHTASE"/>
</dbReference>
<keyword evidence="2" id="KW-0597">Phosphoprotein</keyword>
<keyword evidence="3 8" id="KW-0479">Metal-binding</keyword>
<dbReference type="EC" id="3.1.3.1" evidence="10"/>
<feature type="binding site" evidence="8">
    <location>
        <position position="46"/>
    </location>
    <ligand>
        <name>Zn(2+)</name>
        <dbReference type="ChEBI" id="CHEBI:29105"/>
        <label>2</label>
    </ligand>
</feature>
<dbReference type="Gene3D" id="1.10.1200.140">
    <property type="entry name" value="Alkaline phosphatase, crown domain"/>
    <property type="match status" value="1"/>
</dbReference>
<dbReference type="Proteomes" id="UP000250079">
    <property type="component" value="Chromosome"/>
</dbReference>
<dbReference type="InterPro" id="IPR001952">
    <property type="entry name" value="Alkaline_phosphatase"/>
</dbReference>